<dbReference type="SMART" id="SM00267">
    <property type="entry name" value="GGDEF"/>
    <property type="match status" value="1"/>
</dbReference>
<dbReference type="SMART" id="SM00052">
    <property type="entry name" value="EAL"/>
    <property type="match status" value="1"/>
</dbReference>
<dbReference type="RefSeq" id="WP_160981951.1">
    <property type="nucleotide sequence ID" value="NZ_WVHK01000110.1"/>
</dbReference>
<dbReference type="InterPro" id="IPR050706">
    <property type="entry name" value="Cyclic-di-GMP_PDE-like"/>
</dbReference>
<dbReference type="EMBL" id="WVHK01000110">
    <property type="protein sequence ID" value="MXV21602.1"/>
    <property type="molecule type" value="Genomic_DNA"/>
</dbReference>
<sequence>MTRRARWTGLTVSLRLQLLALLAALLIPLGVILLLLLPAFMNEKFNSIERTQVQQFSDIARANLHTEEDRVGLFVLNFSLWTETFEYAAGRNDRYLAANLVPGTFIGGKVDYWGIAAPGGRLLSAATLRDNRVVDATAIVTDFFASLPRPLPASGSAGVIRRGGQAYIVAARPITRDDGQGRGGVMLLARTLTPQVLQELTYQGQVFSAALSLTPVPETQVRFLEDRVRATSPLSAPSGPPQLALDLSIPRAVHAAGLIGAQQLRLTMLITTLIGVAAFMLFLNRRVLNVLDGYKRDTQRIARDPTHRLDGRDPTELGLLARTINALLDHLQEREGQLRDRSQRDELTGAFTRSGLLERLNNTPVRSALIVEVPRLQELSGLYGNAMVDTLLREITGRLGELGPQHVVARLSSSGLALITTGQDTPDPRVILRELERPFQLKDAEIPLKFTAGYVESPYAVPVPTLLRHANIALQHALDEREPIGLFNEEMLRMSQYGHLLEASLQGADTRGELSLLYQPIQNLQTGQWEAMEALLRWKHPTLGSVPPGTFIPVAERAGLIGTLGEWALRCAVQDARNAQRIAPLRVNVNVSPIQLLSPDFAARVLEILRELHAPPTLLTLEVTESSVMQNVDLACRHLEDLRAAGVRIALDDFGSGHSSLALLADLPLDTVKLDRSFLRDSARGGTRGALLGSAIRLAGDLGLHTVAEGVEDEAMLQMLRDFECGAAQGYHLARPERLEELLGRLQAIRPR</sequence>
<dbReference type="InterPro" id="IPR043128">
    <property type="entry name" value="Rev_trsase/Diguanyl_cyclase"/>
</dbReference>
<gene>
    <name evidence="4" type="ORF">GLX28_18445</name>
</gene>
<reference evidence="4 5" key="1">
    <citation type="submission" date="2019-11" db="EMBL/GenBank/DDBJ databases">
        <title>Genome sequence of Deinococcus xianganensis Y35, AI-2 producing algicidal bacterium, isolated from lake water.</title>
        <authorList>
            <person name="Li Y."/>
        </authorList>
    </citation>
    <scope>NUCLEOTIDE SEQUENCE [LARGE SCALE GENOMIC DNA]</scope>
    <source>
        <strain evidence="4 5">Y35</strain>
    </source>
</reference>
<organism evidence="4 5">
    <name type="scientific">Deinococcus xianganensis</name>
    <dbReference type="NCBI Taxonomy" id="1507289"/>
    <lineage>
        <taxon>Bacteria</taxon>
        <taxon>Thermotogati</taxon>
        <taxon>Deinococcota</taxon>
        <taxon>Deinococci</taxon>
        <taxon>Deinococcales</taxon>
        <taxon>Deinococcaceae</taxon>
        <taxon>Deinococcus</taxon>
    </lineage>
</organism>
<accession>A0A6I4YJE7</accession>
<dbReference type="Pfam" id="PF05228">
    <property type="entry name" value="CHASE4"/>
    <property type="match status" value="1"/>
</dbReference>
<dbReference type="Gene3D" id="3.20.20.450">
    <property type="entry name" value="EAL domain"/>
    <property type="match status" value="1"/>
</dbReference>
<proteinExistence type="predicted"/>
<feature type="domain" description="GGDEF" evidence="3">
    <location>
        <begin position="364"/>
        <end position="489"/>
    </location>
</feature>
<dbReference type="InterPro" id="IPR029787">
    <property type="entry name" value="Nucleotide_cyclase"/>
</dbReference>
<comment type="caution">
    <text evidence="4">The sequence shown here is derived from an EMBL/GenBank/DDBJ whole genome shotgun (WGS) entry which is preliminary data.</text>
</comment>
<evidence type="ECO:0000259" key="1">
    <source>
        <dbReference type="PROSITE" id="PS50883"/>
    </source>
</evidence>
<dbReference type="PANTHER" id="PTHR33121">
    <property type="entry name" value="CYCLIC DI-GMP PHOSPHODIESTERASE PDEF"/>
    <property type="match status" value="1"/>
</dbReference>
<dbReference type="SMART" id="SM00304">
    <property type="entry name" value="HAMP"/>
    <property type="match status" value="1"/>
</dbReference>
<dbReference type="PROSITE" id="PS50885">
    <property type="entry name" value="HAMP"/>
    <property type="match status" value="1"/>
</dbReference>
<evidence type="ECO:0000313" key="4">
    <source>
        <dbReference type="EMBL" id="MXV21602.1"/>
    </source>
</evidence>
<dbReference type="GO" id="GO:0071111">
    <property type="term" value="F:cyclic-guanylate-specific phosphodiesterase activity"/>
    <property type="evidence" value="ECO:0007669"/>
    <property type="project" value="InterPro"/>
</dbReference>
<keyword evidence="5" id="KW-1185">Reference proteome</keyword>
<dbReference type="SUPFAM" id="SSF55073">
    <property type="entry name" value="Nucleotide cyclase"/>
    <property type="match status" value="1"/>
</dbReference>
<dbReference type="PROSITE" id="PS50887">
    <property type="entry name" value="GGDEF"/>
    <property type="match status" value="1"/>
</dbReference>
<dbReference type="Pfam" id="PF00563">
    <property type="entry name" value="EAL"/>
    <property type="match status" value="1"/>
</dbReference>
<dbReference type="Pfam" id="PF00990">
    <property type="entry name" value="GGDEF"/>
    <property type="match status" value="1"/>
</dbReference>
<dbReference type="InterPro" id="IPR007892">
    <property type="entry name" value="CHASE4"/>
</dbReference>
<protein>
    <submittedName>
        <fullName evidence="4">EAL domain-containing protein</fullName>
    </submittedName>
</protein>
<dbReference type="InterPro" id="IPR035919">
    <property type="entry name" value="EAL_sf"/>
</dbReference>
<dbReference type="InterPro" id="IPR001633">
    <property type="entry name" value="EAL_dom"/>
</dbReference>
<dbReference type="AlphaFoldDB" id="A0A6I4YJE7"/>
<evidence type="ECO:0000259" key="2">
    <source>
        <dbReference type="PROSITE" id="PS50885"/>
    </source>
</evidence>
<dbReference type="PANTHER" id="PTHR33121:SF70">
    <property type="entry name" value="SIGNALING PROTEIN YKOW"/>
    <property type="match status" value="1"/>
</dbReference>
<dbReference type="InterPro" id="IPR003660">
    <property type="entry name" value="HAMP_dom"/>
</dbReference>
<feature type="domain" description="HAMP" evidence="2">
    <location>
        <begin position="285"/>
        <end position="336"/>
    </location>
</feature>
<dbReference type="InterPro" id="IPR000160">
    <property type="entry name" value="GGDEF_dom"/>
</dbReference>
<dbReference type="Gene3D" id="6.10.340.10">
    <property type="match status" value="1"/>
</dbReference>
<dbReference type="Proteomes" id="UP000430519">
    <property type="component" value="Unassembled WGS sequence"/>
</dbReference>
<name>A0A6I4YJE7_9DEIO</name>
<dbReference type="Gene3D" id="3.30.70.270">
    <property type="match status" value="1"/>
</dbReference>
<dbReference type="GO" id="GO:0007165">
    <property type="term" value="P:signal transduction"/>
    <property type="evidence" value="ECO:0007669"/>
    <property type="project" value="InterPro"/>
</dbReference>
<dbReference type="CDD" id="cd01948">
    <property type="entry name" value="EAL"/>
    <property type="match status" value="1"/>
</dbReference>
<dbReference type="PROSITE" id="PS50883">
    <property type="entry name" value="EAL"/>
    <property type="match status" value="1"/>
</dbReference>
<dbReference type="SUPFAM" id="SSF141868">
    <property type="entry name" value="EAL domain-like"/>
    <property type="match status" value="1"/>
</dbReference>
<evidence type="ECO:0000313" key="5">
    <source>
        <dbReference type="Proteomes" id="UP000430519"/>
    </source>
</evidence>
<evidence type="ECO:0000259" key="3">
    <source>
        <dbReference type="PROSITE" id="PS50887"/>
    </source>
</evidence>
<feature type="domain" description="EAL" evidence="1">
    <location>
        <begin position="498"/>
        <end position="750"/>
    </location>
</feature>
<dbReference type="GO" id="GO:0016020">
    <property type="term" value="C:membrane"/>
    <property type="evidence" value="ECO:0007669"/>
    <property type="project" value="InterPro"/>
</dbReference>